<organism evidence="3 4">
    <name type="scientific">Nonomuraea fuscirosea</name>
    <dbReference type="NCBI Taxonomy" id="1291556"/>
    <lineage>
        <taxon>Bacteria</taxon>
        <taxon>Bacillati</taxon>
        <taxon>Actinomycetota</taxon>
        <taxon>Actinomycetes</taxon>
        <taxon>Streptosporangiales</taxon>
        <taxon>Streptosporangiaceae</taxon>
        <taxon>Nonomuraea</taxon>
    </lineage>
</organism>
<gene>
    <name evidence="3" type="ORF">B0I32_106264</name>
</gene>
<feature type="compositionally biased region" description="Basic and acidic residues" evidence="1">
    <location>
        <begin position="60"/>
        <end position="74"/>
    </location>
</feature>
<dbReference type="InterPro" id="IPR003032">
    <property type="entry name" value="Ryanodine_rcpt"/>
</dbReference>
<protein>
    <submittedName>
        <fullName evidence="3">RyR domain-containing protein</fullName>
    </submittedName>
</protein>
<sequence length="201" mass="22002">MAMTVPGSLIFRVGSQDVLLGEFLLPLKAVPGDEPGEMSLLLDTKAFRADMAELLREAAAEVEKLPDDDPRTPENPEDPDMKVYVTTIARVCHEANRVMQIAAGEAPSPHWADAPEWQRESAVQGVQAALAGATPQELHERWCEAKTAEGWTYGLIKDDEARTHPCLLPYAALPQSQRVKDHLFHAIVRAFPATSPAEAEA</sequence>
<keyword evidence="4" id="KW-1185">Reference proteome</keyword>
<dbReference type="Pfam" id="PF02026">
    <property type="entry name" value="RyR"/>
    <property type="match status" value="1"/>
</dbReference>
<feature type="region of interest" description="Disordered" evidence="1">
    <location>
        <begin position="60"/>
        <end position="80"/>
    </location>
</feature>
<evidence type="ECO:0000313" key="4">
    <source>
        <dbReference type="Proteomes" id="UP000238312"/>
    </source>
</evidence>
<feature type="domain" description="Ryanodine receptor Ryr" evidence="2">
    <location>
        <begin position="134"/>
        <end position="181"/>
    </location>
</feature>
<dbReference type="RefSeq" id="WP_219911840.1">
    <property type="nucleotide sequence ID" value="NZ_PVNG01000006.1"/>
</dbReference>
<evidence type="ECO:0000256" key="1">
    <source>
        <dbReference type="SAM" id="MobiDB-lite"/>
    </source>
</evidence>
<dbReference type="Proteomes" id="UP000238312">
    <property type="component" value="Unassembled WGS sequence"/>
</dbReference>
<name>A0A2T0N2B4_9ACTN</name>
<accession>A0A2T0N2B4</accession>
<evidence type="ECO:0000259" key="2">
    <source>
        <dbReference type="Pfam" id="PF02026"/>
    </source>
</evidence>
<proteinExistence type="predicted"/>
<evidence type="ECO:0000313" key="3">
    <source>
        <dbReference type="EMBL" id="PRX66128.1"/>
    </source>
</evidence>
<comment type="caution">
    <text evidence="3">The sequence shown here is derived from an EMBL/GenBank/DDBJ whole genome shotgun (WGS) entry which is preliminary data.</text>
</comment>
<dbReference type="EMBL" id="PVNG01000006">
    <property type="protein sequence ID" value="PRX66128.1"/>
    <property type="molecule type" value="Genomic_DNA"/>
</dbReference>
<reference evidence="3 4" key="1">
    <citation type="submission" date="2018-03" db="EMBL/GenBank/DDBJ databases">
        <title>Genomic Encyclopedia of Type Strains, Phase III (KMG-III): the genomes of soil and plant-associated and newly described type strains.</title>
        <authorList>
            <person name="Whitman W."/>
        </authorList>
    </citation>
    <scope>NUCLEOTIDE SEQUENCE [LARGE SCALE GENOMIC DNA]</scope>
    <source>
        <strain evidence="3 4">CGMCC 4.7104</strain>
    </source>
</reference>
<dbReference type="Gene3D" id="6.20.350.10">
    <property type="match status" value="1"/>
</dbReference>
<dbReference type="AlphaFoldDB" id="A0A2T0N2B4"/>